<dbReference type="InterPro" id="IPR001128">
    <property type="entry name" value="Cyt_P450"/>
</dbReference>
<evidence type="ECO:0000256" key="7">
    <source>
        <dbReference type="ARBA" id="ARBA00023033"/>
    </source>
</evidence>
<dbReference type="InterPro" id="IPR036396">
    <property type="entry name" value="Cyt_P450_sf"/>
</dbReference>
<keyword evidence="4 8" id="KW-0479">Metal-binding</keyword>
<dbReference type="InterPro" id="IPR002401">
    <property type="entry name" value="Cyt_P450_E_grp-I"/>
</dbReference>
<dbReference type="PANTHER" id="PTHR46300">
    <property type="entry name" value="P450, PUTATIVE (EUROFUNG)-RELATED-RELATED"/>
    <property type="match status" value="1"/>
</dbReference>
<keyword evidence="5" id="KW-0560">Oxidoreductase</keyword>
<dbReference type="GO" id="GO:0004497">
    <property type="term" value="F:monooxygenase activity"/>
    <property type="evidence" value="ECO:0007669"/>
    <property type="project" value="UniProtKB-KW"/>
</dbReference>
<dbReference type="Pfam" id="PF00067">
    <property type="entry name" value="p450"/>
    <property type="match status" value="1"/>
</dbReference>
<protein>
    <submittedName>
        <fullName evidence="10">Cytochrome P450</fullName>
    </submittedName>
</protein>
<dbReference type="InterPro" id="IPR050364">
    <property type="entry name" value="Cytochrome_P450_fung"/>
</dbReference>
<feature type="binding site" description="axial binding residue" evidence="8">
    <location>
        <position position="418"/>
    </location>
    <ligand>
        <name>heme</name>
        <dbReference type="ChEBI" id="CHEBI:30413"/>
    </ligand>
    <ligandPart>
        <name>Fe</name>
        <dbReference type="ChEBI" id="CHEBI:18248"/>
    </ligandPart>
</feature>
<organism evidence="10 11">
    <name type="scientific">Trematosphaeria pertusa</name>
    <dbReference type="NCBI Taxonomy" id="390896"/>
    <lineage>
        <taxon>Eukaryota</taxon>
        <taxon>Fungi</taxon>
        <taxon>Dikarya</taxon>
        <taxon>Ascomycota</taxon>
        <taxon>Pezizomycotina</taxon>
        <taxon>Dothideomycetes</taxon>
        <taxon>Pleosporomycetidae</taxon>
        <taxon>Pleosporales</taxon>
        <taxon>Massarineae</taxon>
        <taxon>Trematosphaeriaceae</taxon>
        <taxon>Trematosphaeria</taxon>
    </lineage>
</organism>
<evidence type="ECO:0000256" key="3">
    <source>
        <dbReference type="ARBA" id="ARBA00022617"/>
    </source>
</evidence>
<reference evidence="10" key="1">
    <citation type="journal article" date="2020" name="Stud. Mycol.">
        <title>101 Dothideomycetes genomes: a test case for predicting lifestyles and emergence of pathogens.</title>
        <authorList>
            <person name="Haridas S."/>
            <person name="Albert R."/>
            <person name="Binder M."/>
            <person name="Bloem J."/>
            <person name="Labutti K."/>
            <person name="Salamov A."/>
            <person name="Andreopoulos B."/>
            <person name="Baker S."/>
            <person name="Barry K."/>
            <person name="Bills G."/>
            <person name="Bluhm B."/>
            <person name="Cannon C."/>
            <person name="Castanera R."/>
            <person name="Culley D."/>
            <person name="Daum C."/>
            <person name="Ezra D."/>
            <person name="Gonzalez J."/>
            <person name="Henrissat B."/>
            <person name="Kuo A."/>
            <person name="Liang C."/>
            <person name="Lipzen A."/>
            <person name="Lutzoni F."/>
            <person name="Magnuson J."/>
            <person name="Mondo S."/>
            <person name="Nolan M."/>
            <person name="Ohm R."/>
            <person name="Pangilinan J."/>
            <person name="Park H.-J."/>
            <person name="Ramirez L."/>
            <person name="Alfaro M."/>
            <person name="Sun H."/>
            <person name="Tritt A."/>
            <person name="Yoshinaga Y."/>
            <person name="Zwiers L.-H."/>
            <person name="Turgeon B."/>
            <person name="Goodwin S."/>
            <person name="Spatafora J."/>
            <person name="Crous P."/>
            <person name="Grigoriev I."/>
        </authorList>
    </citation>
    <scope>NUCLEOTIDE SEQUENCE</scope>
    <source>
        <strain evidence="10">CBS 122368</strain>
    </source>
</reference>
<dbReference type="RefSeq" id="XP_033675503.1">
    <property type="nucleotide sequence ID" value="XM_033830631.1"/>
</dbReference>
<name>A0A6A6HRK2_9PLEO</name>
<evidence type="ECO:0000256" key="2">
    <source>
        <dbReference type="ARBA" id="ARBA00010617"/>
    </source>
</evidence>
<feature type="chain" id="PRO_5025348515" evidence="9">
    <location>
        <begin position="22"/>
        <end position="513"/>
    </location>
</feature>
<dbReference type="EMBL" id="ML987217">
    <property type="protein sequence ID" value="KAF2240499.1"/>
    <property type="molecule type" value="Genomic_DNA"/>
</dbReference>
<dbReference type="GO" id="GO:0020037">
    <property type="term" value="F:heme binding"/>
    <property type="evidence" value="ECO:0007669"/>
    <property type="project" value="InterPro"/>
</dbReference>
<evidence type="ECO:0000256" key="6">
    <source>
        <dbReference type="ARBA" id="ARBA00023004"/>
    </source>
</evidence>
<keyword evidence="11" id="KW-1185">Reference proteome</keyword>
<keyword evidence="7" id="KW-0503">Monooxygenase</keyword>
<evidence type="ECO:0000256" key="5">
    <source>
        <dbReference type="ARBA" id="ARBA00023002"/>
    </source>
</evidence>
<dbReference type="OrthoDB" id="1470350at2759"/>
<comment type="similarity">
    <text evidence="2">Belongs to the cytochrome P450 family.</text>
</comment>
<keyword evidence="3 8" id="KW-0349">Heme</keyword>
<evidence type="ECO:0000313" key="11">
    <source>
        <dbReference type="Proteomes" id="UP000800094"/>
    </source>
</evidence>
<dbReference type="Gene3D" id="1.10.630.10">
    <property type="entry name" value="Cytochrome P450"/>
    <property type="match status" value="1"/>
</dbReference>
<keyword evidence="6 8" id="KW-0408">Iron</keyword>
<evidence type="ECO:0000256" key="1">
    <source>
        <dbReference type="ARBA" id="ARBA00001971"/>
    </source>
</evidence>
<dbReference type="CDD" id="cd11065">
    <property type="entry name" value="CYP64-like"/>
    <property type="match status" value="1"/>
</dbReference>
<keyword evidence="9" id="KW-0732">Signal</keyword>
<dbReference type="PANTHER" id="PTHR46300:SF1">
    <property type="entry name" value="P450, PUTATIVE (EUROFUNG)-RELATED"/>
    <property type="match status" value="1"/>
</dbReference>
<evidence type="ECO:0000256" key="8">
    <source>
        <dbReference type="PIRSR" id="PIRSR602401-1"/>
    </source>
</evidence>
<feature type="signal peptide" evidence="9">
    <location>
        <begin position="1"/>
        <end position="21"/>
    </location>
</feature>
<dbReference type="GO" id="GO:0016705">
    <property type="term" value="F:oxidoreductase activity, acting on paired donors, with incorporation or reduction of molecular oxygen"/>
    <property type="evidence" value="ECO:0007669"/>
    <property type="project" value="InterPro"/>
</dbReference>
<dbReference type="AlphaFoldDB" id="A0A6A6HRK2"/>
<proteinExistence type="inferred from homology"/>
<dbReference type="Proteomes" id="UP000800094">
    <property type="component" value="Unassembled WGS sequence"/>
</dbReference>
<dbReference type="PRINTS" id="PR00463">
    <property type="entry name" value="EP450I"/>
</dbReference>
<evidence type="ECO:0000256" key="9">
    <source>
        <dbReference type="SAM" id="SignalP"/>
    </source>
</evidence>
<evidence type="ECO:0000313" key="10">
    <source>
        <dbReference type="EMBL" id="KAF2240499.1"/>
    </source>
</evidence>
<sequence length="513" mass="58662">MFPKAILLAASAFLLLAYTLQQRRRRAKLPPGPPRLPIIGNLHQAPKSAPWLTYQKWIQEYGPLVSADFGGTTVILVGDFEMAKDLLDRRATIYSGRPRLVMAAELTCKGMHILLRQPDAQYVLHQRLEAPALSPRASTTYTPIQDMESKVLLHNFLKSNDLKKNFEIFAASVVYVLTYGFRIVTNDEWQIQTSHEVLHNLIHAAQPGKWMVDALPMLKYLPAFLAPFKKTTENYWQLETNLHITNMKEARERESWNWCKDFANAKEVKGMSEVELAWDLGILCDAGVETSAVFLQTFALACVAHPDFMAVAQKEIDDVVGQERMPDFADLEKLPYIHAIVEENFRWRHILPASFPHATLKEDWYNGYLIPKSSIVIPVWKAMREDEKLFDAPLEFRPERWIGKVGQPNNFGYGRRICTGRHIAKNSVTIAIARILWGFNVRSKDGTRIQVDDSMFAAGFVSHPKPFEAIFEPRSETHRALIEREFENVDKDVGNLLAEVRKRQVEVGLRPRA</sequence>
<dbReference type="SUPFAM" id="SSF48264">
    <property type="entry name" value="Cytochrome P450"/>
    <property type="match status" value="1"/>
</dbReference>
<evidence type="ECO:0000256" key="4">
    <source>
        <dbReference type="ARBA" id="ARBA00022723"/>
    </source>
</evidence>
<dbReference type="GO" id="GO:0005506">
    <property type="term" value="F:iron ion binding"/>
    <property type="evidence" value="ECO:0007669"/>
    <property type="project" value="InterPro"/>
</dbReference>
<comment type="cofactor">
    <cofactor evidence="1 8">
        <name>heme</name>
        <dbReference type="ChEBI" id="CHEBI:30413"/>
    </cofactor>
</comment>
<gene>
    <name evidence="10" type="ORF">BU26DRAFT_525967</name>
</gene>
<accession>A0A6A6HRK2</accession>
<dbReference type="GeneID" id="54583961"/>